<feature type="compositionally biased region" description="Basic residues" evidence="3">
    <location>
        <begin position="474"/>
        <end position="496"/>
    </location>
</feature>
<evidence type="ECO:0000313" key="4">
    <source>
        <dbReference type="EMBL" id="TDL23216.1"/>
    </source>
</evidence>
<dbReference type="Pfam" id="PF13855">
    <property type="entry name" value="LRR_8"/>
    <property type="match status" value="2"/>
</dbReference>
<feature type="compositionally biased region" description="Acidic residues" evidence="3">
    <location>
        <begin position="744"/>
        <end position="757"/>
    </location>
</feature>
<feature type="region of interest" description="Disordered" evidence="3">
    <location>
        <begin position="106"/>
        <end position="161"/>
    </location>
</feature>
<dbReference type="SUPFAM" id="SSF52058">
    <property type="entry name" value="L domain-like"/>
    <property type="match status" value="1"/>
</dbReference>
<feature type="region of interest" description="Disordered" evidence="3">
    <location>
        <begin position="373"/>
        <end position="403"/>
    </location>
</feature>
<dbReference type="PROSITE" id="PS51450">
    <property type="entry name" value="LRR"/>
    <property type="match status" value="3"/>
</dbReference>
<gene>
    <name evidence="4" type="ORF">BD410DRAFT_747256</name>
</gene>
<evidence type="ECO:0000256" key="2">
    <source>
        <dbReference type="ARBA" id="ARBA00022737"/>
    </source>
</evidence>
<evidence type="ECO:0008006" key="6">
    <source>
        <dbReference type="Google" id="ProtNLM"/>
    </source>
</evidence>
<accession>A0A4Y7Q7B4</accession>
<feature type="region of interest" description="Disordered" evidence="3">
    <location>
        <begin position="866"/>
        <end position="885"/>
    </location>
</feature>
<feature type="compositionally biased region" description="Pro residues" evidence="3">
    <location>
        <begin position="230"/>
        <end position="241"/>
    </location>
</feature>
<reference evidence="4 5" key="1">
    <citation type="submission" date="2018-06" db="EMBL/GenBank/DDBJ databases">
        <title>A transcriptomic atlas of mushroom development highlights an independent origin of complex multicellularity.</title>
        <authorList>
            <consortium name="DOE Joint Genome Institute"/>
            <person name="Krizsan K."/>
            <person name="Almasi E."/>
            <person name="Merenyi Z."/>
            <person name="Sahu N."/>
            <person name="Viragh M."/>
            <person name="Koszo T."/>
            <person name="Mondo S."/>
            <person name="Kiss B."/>
            <person name="Balint B."/>
            <person name="Kues U."/>
            <person name="Barry K."/>
            <person name="Hegedus J.C."/>
            <person name="Henrissat B."/>
            <person name="Johnson J."/>
            <person name="Lipzen A."/>
            <person name="Ohm R."/>
            <person name="Nagy I."/>
            <person name="Pangilinan J."/>
            <person name="Yan J."/>
            <person name="Xiong Y."/>
            <person name="Grigoriev I.V."/>
            <person name="Hibbett D.S."/>
            <person name="Nagy L.G."/>
        </authorList>
    </citation>
    <scope>NUCLEOTIDE SEQUENCE [LARGE SCALE GENOMIC DNA]</scope>
    <source>
        <strain evidence="4 5">SZMC22713</strain>
    </source>
</reference>
<dbReference type="GO" id="GO:0035591">
    <property type="term" value="F:signaling adaptor activity"/>
    <property type="evidence" value="ECO:0007669"/>
    <property type="project" value="TreeGrafter"/>
</dbReference>
<dbReference type="OrthoDB" id="7451790at2759"/>
<feature type="region of interest" description="Disordered" evidence="3">
    <location>
        <begin position="1"/>
        <end position="73"/>
    </location>
</feature>
<dbReference type="SMART" id="SM00369">
    <property type="entry name" value="LRR_TYP"/>
    <property type="match status" value="6"/>
</dbReference>
<dbReference type="PANTHER" id="PTHR47566">
    <property type="match status" value="1"/>
</dbReference>
<feature type="compositionally biased region" description="Basic and acidic residues" evidence="3">
    <location>
        <begin position="924"/>
        <end position="944"/>
    </location>
</feature>
<feature type="region of interest" description="Disordered" evidence="3">
    <location>
        <begin position="469"/>
        <end position="527"/>
    </location>
</feature>
<proteinExistence type="predicted"/>
<dbReference type="PANTHER" id="PTHR47566:SF1">
    <property type="entry name" value="PROTEIN NUD1"/>
    <property type="match status" value="1"/>
</dbReference>
<sequence length="1481" mass="161107">MMATPLAPTQQQNQPAWATDELADEWPESDHSSGKFGSSKDLGRGSQQAGSIKFNSTGTTIEKRNTADGGTFLLRDDAPAVPILPKTPGRANNGIKDFFSPLALEKMFEPPSPPGSRSNQASGAVKGVSPLPLPSAPSRPSKLSQVVGASFFEEDEDSPDEIIETDMPNMGAFGGRKPSAMCQFTFEVPRPSAPPPLSPPEEGRSDERSDEENFNKNTKRHSYPQAQSTPLPPPQEQPPSAPLTDPRLRLFQFQYDTFTREHLSALVDSIGVNTPSAHSSNASPVRLEQNEQDQREPSFAHLRSTKRIRLTPPSETGGDDPPKRRDYVGEARSFMQQIKLKARDASVVSAVPEDDGPEQLVVPSSLDDNRFLQLPEPYPRPPSSASTTTIAGSANGTDGSHSKYSSLAYRRQAADLMAQIKQDMKKSKRIFSDQTEKSFFAEVDKSYTSTRKRLAIDIDKENDPSLVVEEHDRRGHRKSHHAEHARHKASPRKVLRRLSAADEVDRSIANQSSGSAADSAKVADRVRSPNPTFLAPPLAQLNPSADVDAWRQQGTGNGANANNEDLNRMVSSSTTATTGTTLTTGSAGSFVKHAGPAQMVMIKPGDVPALPERVGRMVYDRNLMRWIKVRGGSGEGGAEEDERSMVQPNEDEGGDSEDPFRDIESLRDEDSATRRRYEEARQTTEDDDGSVDMEMDDSAEGVVEEGETGFEDEETEEEGDDGAFGTFSFDAPGTGIVHVMTGGPEDDETTDSEDDDESVHGQEEMEELSAATASLSITPMEPHEIPSEIHGTSMPMSAIASHAPRAPITTPIPREKQDEQSQQAPRSALKSGGTSVTPARKSGHRRSVSFSDGRTDGKIRGLDVKRTSFQGQPTQTPSAPFLPSARSKRIEEMLGGLENSAFDNESPSKGSGGFHAAETLQPLSHRDSQHSHSRGNDSRRELRRSSTVRPLNPQELAHANFTQSPERRGNANATSNSLARTNGNATFLTECSFGVAHDRLVQVITDVQPFEPHWEALASIDLSGKRVDSVARLKEFLPKLDALYLNENVLSWLSGVPSSVRTLSVVSNALTSLTSFAHLGNLEHLDISHNDIDSLHQLGCLRRLRELRADANRITSLAGLDSLQSLTKLSVSGNAITEADFSEARWDRMEALDLSQNRIERIEGLSGLAKLASLNLDENMLTSLGVDDSMPALRVLRASSNKLGYLDVAPFAGLRTLYVDNNALASDDGGKPRLIHLNRLRRLENLSVRNQRGSPGGLHLGCVDVRDVKRLYLSGNPTPFPIPRSPQTPAAAAACFNLVYLELAGCRLTTLPAELAQLIPNVRVLNLNYNFLATGDVERALSGLARVRRLSIVGGRLAGTRGLLRMLRGMPEAEMVDFRMNPCTLAWYLPLLVQDVPGALQPDSEGGGGGKKKTQWEEMDAKFRRDLPDGTYGARLAYRGLVMEACPRIRVVDGVAVSSKERVKSRKLLGGVLGRGSANVG</sequence>
<feature type="compositionally biased region" description="Basic and acidic residues" evidence="3">
    <location>
        <begin position="201"/>
        <end position="214"/>
    </location>
</feature>
<evidence type="ECO:0000256" key="3">
    <source>
        <dbReference type="SAM" id="MobiDB-lite"/>
    </source>
</evidence>
<organism evidence="4 5">
    <name type="scientific">Rickenella mellea</name>
    <dbReference type="NCBI Taxonomy" id="50990"/>
    <lineage>
        <taxon>Eukaryota</taxon>
        <taxon>Fungi</taxon>
        <taxon>Dikarya</taxon>
        <taxon>Basidiomycota</taxon>
        <taxon>Agaricomycotina</taxon>
        <taxon>Agaricomycetes</taxon>
        <taxon>Hymenochaetales</taxon>
        <taxon>Rickenellaceae</taxon>
        <taxon>Rickenella</taxon>
    </lineage>
</organism>
<feature type="compositionally biased region" description="Polar residues" evidence="3">
    <location>
        <begin position="867"/>
        <end position="878"/>
    </location>
</feature>
<dbReference type="InterPro" id="IPR001611">
    <property type="entry name" value="Leu-rich_rpt"/>
</dbReference>
<dbReference type="GO" id="GO:1902412">
    <property type="term" value="P:regulation of mitotic cytokinesis"/>
    <property type="evidence" value="ECO:0007669"/>
    <property type="project" value="TreeGrafter"/>
</dbReference>
<dbReference type="Proteomes" id="UP000294933">
    <property type="component" value="Unassembled WGS sequence"/>
</dbReference>
<feature type="compositionally biased region" description="Acidic residues" evidence="3">
    <location>
        <begin position="152"/>
        <end position="161"/>
    </location>
</feature>
<feature type="region of interest" description="Disordered" evidence="3">
    <location>
        <begin position="186"/>
        <end position="244"/>
    </location>
</feature>
<feature type="region of interest" description="Disordered" evidence="3">
    <location>
        <begin position="922"/>
        <end position="978"/>
    </location>
</feature>
<feature type="region of interest" description="Disordered" evidence="3">
    <location>
        <begin position="274"/>
        <end position="326"/>
    </location>
</feature>
<dbReference type="GO" id="GO:0031028">
    <property type="term" value="P:septation initiation signaling"/>
    <property type="evidence" value="ECO:0007669"/>
    <property type="project" value="TreeGrafter"/>
</dbReference>
<feature type="compositionally biased region" description="Basic and acidic residues" evidence="3">
    <location>
        <begin position="288"/>
        <end position="298"/>
    </location>
</feature>
<feature type="compositionally biased region" description="Low complexity" evidence="3">
    <location>
        <begin position="383"/>
        <end position="397"/>
    </location>
</feature>
<feature type="compositionally biased region" description="Acidic residues" evidence="3">
    <location>
        <begin position="685"/>
        <end position="721"/>
    </location>
</feature>
<dbReference type="STRING" id="50990.A0A4Y7Q7B4"/>
<dbReference type="InterPro" id="IPR052574">
    <property type="entry name" value="CDIRP"/>
</dbReference>
<dbReference type="EMBL" id="ML170171">
    <property type="protein sequence ID" value="TDL23216.1"/>
    <property type="molecule type" value="Genomic_DNA"/>
</dbReference>
<feature type="compositionally biased region" description="Polar residues" evidence="3">
    <location>
        <begin position="45"/>
        <end position="60"/>
    </location>
</feature>
<dbReference type="SMART" id="SM00365">
    <property type="entry name" value="LRR_SD22"/>
    <property type="match status" value="5"/>
</dbReference>
<dbReference type="VEuPathDB" id="FungiDB:BD410DRAFT_747256"/>
<protein>
    <recommendedName>
        <fullName evidence="6">L domain-like protein</fullName>
    </recommendedName>
</protein>
<feature type="region of interest" description="Disordered" evidence="3">
    <location>
        <begin position="631"/>
        <end position="860"/>
    </location>
</feature>
<evidence type="ECO:0000313" key="5">
    <source>
        <dbReference type="Proteomes" id="UP000294933"/>
    </source>
</evidence>
<feature type="compositionally biased region" description="Polar residues" evidence="3">
    <location>
        <begin position="7"/>
        <end position="16"/>
    </location>
</feature>
<feature type="compositionally biased region" description="Basic and acidic residues" evidence="3">
    <location>
        <begin position="658"/>
        <end position="684"/>
    </location>
</feature>
<keyword evidence="1" id="KW-0433">Leucine-rich repeat</keyword>
<dbReference type="InterPro" id="IPR003591">
    <property type="entry name" value="Leu-rich_rpt_typical-subtyp"/>
</dbReference>
<keyword evidence="2" id="KW-0677">Repeat</keyword>
<keyword evidence="5" id="KW-1185">Reference proteome</keyword>
<dbReference type="InterPro" id="IPR032675">
    <property type="entry name" value="LRR_dom_sf"/>
</dbReference>
<evidence type="ECO:0000256" key="1">
    <source>
        <dbReference type="ARBA" id="ARBA00022614"/>
    </source>
</evidence>
<name>A0A4Y7Q7B4_9AGAM</name>
<feature type="compositionally biased region" description="Polar residues" evidence="3">
    <location>
        <begin position="274"/>
        <end position="283"/>
    </location>
</feature>
<dbReference type="Gene3D" id="3.80.10.10">
    <property type="entry name" value="Ribonuclease Inhibitor"/>
    <property type="match status" value="2"/>
</dbReference>
<dbReference type="GO" id="GO:0061499">
    <property type="term" value="C:outer plaque of mitotic spindle pole body"/>
    <property type="evidence" value="ECO:0007669"/>
    <property type="project" value="TreeGrafter"/>
</dbReference>